<reference evidence="1 2" key="1">
    <citation type="journal article" date="2014" name="Gut Pathog.">
        <title>Gene clusters of Hafnia alvei strain FB1 important in survival and pathogenesis: a draft genome perspective.</title>
        <authorList>
            <person name="Tan J.Y."/>
            <person name="Yin W.F."/>
            <person name="Chan K.G."/>
        </authorList>
    </citation>
    <scope>NUCLEOTIDE SEQUENCE [LARGE SCALE GENOMIC DNA]</scope>
    <source>
        <strain evidence="1 2">FB1</strain>
    </source>
</reference>
<evidence type="ECO:0000313" key="2">
    <source>
        <dbReference type="Proteomes" id="UP000029986"/>
    </source>
</evidence>
<dbReference type="EMBL" id="CP009706">
    <property type="protein sequence ID" value="AIU72169.1"/>
    <property type="molecule type" value="Genomic_DNA"/>
</dbReference>
<keyword evidence="2" id="KW-1185">Reference proteome</keyword>
<accession>A0A097R0B4</accession>
<organism evidence="1 2">
    <name type="scientific">Hafnia alvei FB1</name>
    <dbReference type="NCBI Taxonomy" id="1453496"/>
    <lineage>
        <taxon>Bacteria</taxon>
        <taxon>Pseudomonadati</taxon>
        <taxon>Pseudomonadota</taxon>
        <taxon>Gammaproteobacteria</taxon>
        <taxon>Enterobacterales</taxon>
        <taxon>Hafniaceae</taxon>
        <taxon>Hafnia</taxon>
    </lineage>
</organism>
<dbReference type="HOGENOM" id="CLU_130846_0_0_6"/>
<dbReference type="AlphaFoldDB" id="A0A097R0B4"/>
<protein>
    <submittedName>
        <fullName evidence="1">Uncharacterized protein</fullName>
    </submittedName>
</protein>
<dbReference type="eggNOG" id="ENOG5032RM4">
    <property type="taxonomic scope" value="Bacteria"/>
</dbReference>
<sequence length="141" mass="15722">MFMSSKLQQRMHNLRVKNVWAIVLVACWTLLNAQLAIAGHQCNMNVDGPAPMVQHITHMQGAPDVVAHHMQVSETMCEKHCSPDSMKQDNGETQLTLHAIPVSSELAAIDVAAVELPCDTEWRQPPSIGPPAEIRFCRFRE</sequence>
<dbReference type="PATRIC" id="fig|1453496.5.peg.1400"/>
<gene>
    <name evidence="1" type="ORF">AT03_07030</name>
</gene>
<proteinExistence type="predicted"/>
<dbReference type="Proteomes" id="UP000029986">
    <property type="component" value="Chromosome"/>
</dbReference>
<evidence type="ECO:0000313" key="1">
    <source>
        <dbReference type="EMBL" id="AIU72169.1"/>
    </source>
</evidence>
<name>A0A097R0B4_HAFAL</name>
<dbReference type="KEGG" id="hav:AT03_07030"/>
<dbReference type="OrthoDB" id="6470311at2"/>